<organism evidence="2 3">
    <name type="scientific">Artemisia annua</name>
    <name type="common">Sweet wormwood</name>
    <dbReference type="NCBI Taxonomy" id="35608"/>
    <lineage>
        <taxon>Eukaryota</taxon>
        <taxon>Viridiplantae</taxon>
        <taxon>Streptophyta</taxon>
        <taxon>Embryophyta</taxon>
        <taxon>Tracheophyta</taxon>
        <taxon>Spermatophyta</taxon>
        <taxon>Magnoliopsida</taxon>
        <taxon>eudicotyledons</taxon>
        <taxon>Gunneridae</taxon>
        <taxon>Pentapetalae</taxon>
        <taxon>asterids</taxon>
        <taxon>campanulids</taxon>
        <taxon>Asterales</taxon>
        <taxon>Asteraceae</taxon>
        <taxon>Asteroideae</taxon>
        <taxon>Anthemideae</taxon>
        <taxon>Artemisiinae</taxon>
        <taxon>Artemisia</taxon>
    </lineage>
</organism>
<keyword evidence="3" id="KW-1185">Reference proteome</keyword>
<proteinExistence type="predicted"/>
<reference evidence="2 3" key="1">
    <citation type="journal article" date="2018" name="Mol. Plant">
        <title>The genome of Artemisia annua provides insight into the evolution of Asteraceae family and artemisinin biosynthesis.</title>
        <authorList>
            <person name="Shen Q."/>
            <person name="Zhang L."/>
            <person name="Liao Z."/>
            <person name="Wang S."/>
            <person name="Yan T."/>
            <person name="Shi P."/>
            <person name="Liu M."/>
            <person name="Fu X."/>
            <person name="Pan Q."/>
            <person name="Wang Y."/>
            <person name="Lv Z."/>
            <person name="Lu X."/>
            <person name="Zhang F."/>
            <person name="Jiang W."/>
            <person name="Ma Y."/>
            <person name="Chen M."/>
            <person name="Hao X."/>
            <person name="Li L."/>
            <person name="Tang Y."/>
            <person name="Lv G."/>
            <person name="Zhou Y."/>
            <person name="Sun X."/>
            <person name="Brodelius P.E."/>
            <person name="Rose J.K.C."/>
            <person name="Tang K."/>
        </authorList>
    </citation>
    <scope>NUCLEOTIDE SEQUENCE [LARGE SCALE GENOMIC DNA]</scope>
    <source>
        <strain evidence="3">cv. Huhao1</strain>
        <tissue evidence="2">Leaf</tissue>
    </source>
</reference>
<feature type="compositionally biased region" description="Basic and acidic residues" evidence="1">
    <location>
        <begin position="199"/>
        <end position="208"/>
    </location>
</feature>
<feature type="region of interest" description="Disordered" evidence="1">
    <location>
        <begin position="139"/>
        <end position="242"/>
    </location>
</feature>
<feature type="compositionally biased region" description="Polar residues" evidence="1">
    <location>
        <begin position="41"/>
        <end position="56"/>
    </location>
</feature>
<feature type="compositionally biased region" description="Low complexity" evidence="1">
    <location>
        <begin position="146"/>
        <end position="163"/>
    </location>
</feature>
<dbReference type="PANTHER" id="PTHR45786">
    <property type="entry name" value="DNA BINDING PROTEIN-LIKE"/>
    <property type="match status" value="1"/>
</dbReference>
<feature type="compositionally biased region" description="Polar residues" evidence="1">
    <location>
        <begin position="265"/>
        <end position="284"/>
    </location>
</feature>
<sequence>MPRKPRYLSHNTNNRPPHNKTSSNLHSPWFPFVHPSEIDKQQPNVSLASTSVSKPPNDSMPLKVPLNSQSRCSIDNYFPQSKNLPQKRKKTHAQEAHSYSNEGASCHKGYEHVDIAPHARPPHRDSLGCDNEVHDSQQNVSRHVASQNLSSSNESPSSSSNVSLEGRVPQNKRQKRTQTNSFQSGRQTPRNLPQKRKQTHVEETHADKNGSAASHRGGRNVATNPQPSQGHLTASNNEMHDGEQHVDDRVALQNVHSAANPPPSSDNGLSQNKRQKRPQSNNSRSTRRPTGGATHDVRQRLRTENLTRALISSTTPDMGGPSVLPTPDPSPSYQDLGDCDQRCRYCGAAFWYEERVTRSSTTARAEYHLCCGDGKFFKLKLYNAEGVRGYELPTSNTLAAIVFDSGPTTESDYDVIIQYKGGQPQRINKLHKSYMSMQFPVIFIYGQPGFHTGLIQMEDNAFAQQQTTADEKTLPLIAAMQEPTTGTSTELAQAASDAKPLQPHWNHLRKNSQSPAIFQGRDQNEHRSLYGALHHCK</sequence>
<name>A0A2U1Q212_ARTAN</name>
<feature type="region of interest" description="Disordered" evidence="1">
    <location>
        <begin position="1"/>
        <end position="63"/>
    </location>
</feature>
<dbReference type="Proteomes" id="UP000245207">
    <property type="component" value="Unassembled WGS sequence"/>
</dbReference>
<dbReference type="AlphaFoldDB" id="A0A2U1Q212"/>
<evidence type="ECO:0000256" key="1">
    <source>
        <dbReference type="SAM" id="MobiDB-lite"/>
    </source>
</evidence>
<evidence type="ECO:0008006" key="4">
    <source>
        <dbReference type="Google" id="ProtNLM"/>
    </source>
</evidence>
<feature type="compositionally biased region" description="Polar residues" evidence="1">
    <location>
        <begin position="306"/>
        <end position="316"/>
    </location>
</feature>
<comment type="caution">
    <text evidence="2">The sequence shown here is derived from an EMBL/GenBank/DDBJ whole genome shotgun (WGS) entry which is preliminary data.</text>
</comment>
<feature type="compositionally biased region" description="Polar residues" evidence="1">
    <location>
        <begin position="221"/>
        <end position="237"/>
    </location>
</feature>
<evidence type="ECO:0000313" key="2">
    <source>
        <dbReference type="EMBL" id="PWA92061.1"/>
    </source>
</evidence>
<accession>A0A2U1Q212</accession>
<dbReference type="EMBL" id="PKPP01000493">
    <property type="protein sequence ID" value="PWA92061.1"/>
    <property type="molecule type" value="Genomic_DNA"/>
</dbReference>
<protein>
    <recommendedName>
        <fullName evidence="4">Helitron helicase-like domain-containing protein</fullName>
    </recommendedName>
</protein>
<feature type="compositionally biased region" description="Polar residues" evidence="1">
    <location>
        <begin position="9"/>
        <end position="26"/>
    </location>
</feature>
<gene>
    <name evidence="2" type="ORF">CTI12_AA083870</name>
</gene>
<feature type="region of interest" description="Disordered" evidence="1">
    <location>
        <begin position="256"/>
        <end position="335"/>
    </location>
</feature>
<feature type="region of interest" description="Disordered" evidence="1">
    <location>
        <begin position="77"/>
        <end position="105"/>
    </location>
</feature>
<dbReference type="PANTHER" id="PTHR45786:SF74">
    <property type="entry name" value="ATP-DEPENDENT DNA HELICASE"/>
    <property type="match status" value="1"/>
</dbReference>
<feature type="compositionally biased region" description="Polar residues" evidence="1">
    <location>
        <begin position="177"/>
        <end position="191"/>
    </location>
</feature>
<evidence type="ECO:0000313" key="3">
    <source>
        <dbReference type="Proteomes" id="UP000245207"/>
    </source>
</evidence>
<feature type="compositionally biased region" description="Basic and acidic residues" evidence="1">
    <location>
        <begin position="295"/>
        <end position="305"/>
    </location>
</feature>